<feature type="transmembrane region" description="Helical" evidence="1">
    <location>
        <begin position="243"/>
        <end position="265"/>
    </location>
</feature>
<gene>
    <name evidence="2" type="ORF">WMO75_05885</name>
</gene>
<organism evidence="2 3">
    <name type="scientific">Blautia intestinihominis</name>
    <dbReference type="NCBI Taxonomy" id="3133152"/>
    <lineage>
        <taxon>Bacteria</taxon>
        <taxon>Bacillati</taxon>
        <taxon>Bacillota</taxon>
        <taxon>Clostridia</taxon>
        <taxon>Lachnospirales</taxon>
        <taxon>Lachnospiraceae</taxon>
        <taxon>Blautia</taxon>
    </lineage>
</organism>
<feature type="transmembrane region" description="Helical" evidence="1">
    <location>
        <begin position="213"/>
        <end position="237"/>
    </location>
</feature>
<feature type="transmembrane region" description="Helical" evidence="1">
    <location>
        <begin position="189"/>
        <end position="206"/>
    </location>
</feature>
<feature type="transmembrane region" description="Helical" evidence="1">
    <location>
        <begin position="84"/>
        <end position="106"/>
    </location>
</feature>
<comment type="caution">
    <text evidence="2">The sequence shown here is derived from an EMBL/GenBank/DDBJ whole genome shotgun (WGS) entry which is preliminary data.</text>
</comment>
<evidence type="ECO:0000313" key="3">
    <source>
        <dbReference type="Proteomes" id="UP001446032"/>
    </source>
</evidence>
<keyword evidence="1" id="KW-0812">Transmembrane</keyword>
<accession>A0ABV1AIS0</accession>
<sequence length="370" mass="41204">MTALLEFKQKIKGLFAQYEVYVMPLLKFILALVYFIWINSNMGYVKALDNIFVVLILALVCSVLPTGMIVFAGCAMMVAHCYALGIEVAGFLLVLLLFMLILFLRFSAGKNIVMVFTPLAFAFDLPALLPIGCGLLSSPVSALPAGGGVIIYYFVRYVRVQSQALMSADMQIVDKLTLLSDGIMKNGEMWLTLLTFVVVILAVQLIRTRQFDYAWRIAIIAGGVLYLVLMLAGSMYFGFSVPVASQVIFTVVAVLLGIVLEFFVFGGDYTRTERLEYEDDDYYYYVKAVPKALVATSERSIKKINGEPARDDRKQNERVVNFSAPLFQGAVPPEKEKAEPDVTENTAAIEKADLDDIDFEKKLEESLKDL</sequence>
<evidence type="ECO:0008006" key="4">
    <source>
        <dbReference type="Google" id="ProtNLM"/>
    </source>
</evidence>
<dbReference type="Proteomes" id="UP001446032">
    <property type="component" value="Unassembled WGS sequence"/>
</dbReference>
<protein>
    <recommendedName>
        <fullName evidence="4">ABC transporter permease</fullName>
    </recommendedName>
</protein>
<evidence type="ECO:0000313" key="2">
    <source>
        <dbReference type="EMBL" id="MEQ2357876.1"/>
    </source>
</evidence>
<dbReference type="EMBL" id="JBBMEI010000013">
    <property type="protein sequence ID" value="MEQ2357876.1"/>
    <property type="molecule type" value="Genomic_DNA"/>
</dbReference>
<dbReference type="RefSeq" id="WP_118252241.1">
    <property type="nucleotide sequence ID" value="NZ_JBBMEI010000013.1"/>
</dbReference>
<keyword evidence="1" id="KW-1133">Transmembrane helix</keyword>
<proteinExistence type="predicted"/>
<name>A0ABV1AIS0_9FIRM</name>
<evidence type="ECO:0000256" key="1">
    <source>
        <dbReference type="SAM" id="Phobius"/>
    </source>
</evidence>
<keyword evidence="3" id="KW-1185">Reference proteome</keyword>
<keyword evidence="1" id="KW-0472">Membrane</keyword>
<feature type="transmembrane region" description="Helical" evidence="1">
    <location>
        <begin position="20"/>
        <end position="39"/>
    </location>
</feature>
<feature type="transmembrane region" description="Helical" evidence="1">
    <location>
        <begin position="51"/>
        <end position="78"/>
    </location>
</feature>
<reference evidence="2 3" key="1">
    <citation type="submission" date="2024-03" db="EMBL/GenBank/DDBJ databases">
        <title>Human intestinal bacterial collection.</title>
        <authorList>
            <person name="Pauvert C."/>
            <person name="Hitch T.C.A."/>
            <person name="Clavel T."/>
        </authorList>
    </citation>
    <scope>NUCLEOTIDE SEQUENCE [LARGE SCALE GENOMIC DNA]</scope>
    <source>
        <strain evidence="2 3">CLA-AA-H95</strain>
    </source>
</reference>